<name>J9FY16_9ZZZZ</name>
<dbReference type="EMBL" id="AMCI01007664">
    <property type="protein sequence ID" value="EJW92249.1"/>
    <property type="molecule type" value="Genomic_DNA"/>
</dbReference>
<comment type="caution">
    <text evidence="1">The sequence shown here is derived from an EMBL/GenBank/DDBJ whole genome shotgun (WGS) entry which is preliminary data.</text>
</comment>
<proteinExistence type="predicted"/>
<reference evidence="1" key="1">
    <citation type="journal article" date="2012" name="PLoS ONE">
        <title>Gene sets for utilization of primary and secondary nutrition supplies in the distal gut of endangered iberian lynx.</title>
        <authorList>
            <person name="Alcaide M."/>
            <person name="Messina E."/>
            <person name="Richter M."/>
            <person name="Bargiela R."/>
            <person name="Peplies J."/>
            <person name="Huws S.A."/>
            <person name="Newbold C.J."/>
            <person name="Golyshin P.N."/>
            <person name="Simon M.A."/>
            <person name="Lopez G."/>
            <person name="Yakimov M.M."/>
            <person name="Ferrer M."/>
        </authorList>
    </citation>
    <scope>NUCLEOTIDE SEQUENCE</scope>
</reference>
<sequence>MTGSIFYLVLTINDYSLQFTPKGALIGCKDRCFLHKNHKSVSKLCIFPYFFPYNPLQRPLFKE</sequence>
<evidence type="ECO:0000313" key="1">
    <source>
        <dbReference type="EMBL" id="EJW92249.1"/>
    </source>
</evidence>
<organism evidence="1">
    <name type="scientific">gut metagenome</name>
    <dbReference type="NCBI Taxonomy" id="749906"/>
    <lineage>
        <taxon>unclassified sequences</taxon>
        <taxon>metagenomes</taxon>
        <taxon>organismal metagenomes</taxon>
    </lineage>
</organism>
<accession>J9FY16</accession>
<gene>
    <name evidence="1" type="ORF">EVA_19646</name>
</gene>
<dbReference type="AlphaFoldDB" id="J9FY16"/>
<protein>
    <submittedName>
        <fullName evidence="1">Uncharacterized protein</fullName>
    </submittedName>
</protein>